<dbReference type="InterPro" id="IPR059000">
    <property type="entry name" value="ATPase_P-type_domA"/>
</dbReference>
<evidence type="ECO:0000256" key="2">
    <source>
        <dbReference type="ARBA" id="ARBA00006000"/>
    </source>
</evidence>
<evidence type="ECO:0000256" key="5">
    <source>
        <dbReference type="ARBA" id="ARBA00022741"/>
    </source>
</evidence>
<dbReference type="PROSITE" id="PS00154">
    <property type="entry name" value="ATPASE_E1_E2"/>
    <property type="match status" value="1"/>
</dbReference>
<proteinExistence type="inferred from homology"/>
<reference evidence="13 14" key="2">
    <citation type="submission" date="2014-03" db="EMBL/GenBank/DDBJ databases">
        <title>The Genome Sequence of Anncaliia algerae insect isolate PRA339.</title>
        <authorList>
            <consortium name="The Broad Institute Genome Sequencing Platform"/>
            <consortium name="The Broad Institute Genome Sequencing Center for Infectious Disease"/>
            <person name="Cuomo C."/>
            <person name="Becnel J."/>
            <person name="Sanscrainte N."/>
            <person name="Walker B."/>
            <person name="Young S.K."/>
            <person name="Zeng Q."/>
            <person name="Gargeya S."/>
            <person name="Fitzgerald M."/>
            <person name="Haas B."/>
            <person name="Abouelleil A."/>
            <person name="Alvarado L."/>
            <person name="Arachchi H.M."/>
            <person name="Berlin A.M."/>
            <person name="Chapman S.B."/>
            <person name="Dewar J."/>
            <person name="Goldberg J."/>
            <person name="Griggs A."/>
            <person name="Gujja S."/>
            <person name="Hansen M."/>
            <person name="Howarth C."/>
            <person name="Imamovic A."/>
            <person name="Larimer J."/>
            <person name="McCowan C."/>
            <person name="Murphy C."/>
            <person name="Neiman D."/>
            <person name="Pearson M."/>
            <person name="Priest M."/>
            <person name="Roberts A."/>
            <person name="Saif S."/>
            <person name="Shea T."/>
            <person name="Sisk P."/>
            <person name="Sykes S."/>
            <person name="Wortman J."/>
            <person name="Nusbaum C."/>
            <person name="Birren B."/>
        </authorList>
    </citation>
    <scope>NUCLEOTIDE SEQUENCE [LARGE SCALE GENOMIC DNA]</scope>
    <source>
        <strain evidence="13 14">PRA339</strain>
    </source>
</reference>
<dbReference type="OrthoDB" id="48943at2759"/>
<evidence type="ECO:0000256" key="4">
    <source>
        <dbReference type="ARBA" id="ARBA00022723"/>
    </source>
</evidence>
<evidence type="ECO:0000259" key="12">
    <source>
        <dbReference type="Pfam" id="PF00122"/>
    </source>
</evidence>
<keyword evidence="9 11" id="KW-1133">Transmembrane helix</keyword>
<evidence type="ECO:0000256" key="6">
    <source>
        <dbReference type="ARBA" id="ARBA00022840"/>
    </source>
</evidence>
<evidence type="ECO:0000313" key="13">
    <source>
        <dbReference type="EMBL" id="KCZ80094.1"/>
    </source>
</evidence>
<feature type="transmembrane region" description="Helical" evidence="11">
    <location>
        <begin position="196"/>
        <end position="215"/>
    </location>
</feature>
<evidence type="ECO:0000256" key="1">
    <source>
        <dbReference type="ARBA" id="ARBA00004141"/>
    </source>
</evidence>
<keyword evidence="8" id="KW-1278">Translocase</keyword>
<dbReference type="InterPro" id="IPR023298">
    <property type="entry name" value="ATPase_P-typ_TM_dom_sf"/>
</dbReference>
<dbReference type="AlphaFoldDB" id="A0A059EZE5"/>
<feature type="transmembrane region" description="Helical" evidence="11">
    <location>
        <begin position="1013"/>
        <end position="1034"/>
    </location>
</feature>
<feature type="transmembrane region" description="Helical" evidence="11">
    <location>
        <begin position="166"/>
        <end position="190"/>
    </location>
</feature>
<evidence type="ECO:0000256" key="7">
    <source>
        <dbReference type="ARBA" id="ARBA00022842"/>
    </source>
</evidence>
<feature type="transmembrane region" description="Helical" evidence="11">
    <location>
        <begin position="38"/>
        <end position="57"/>
    </location>
</feature>
<dbReference type="HOGENOM" id="CLU_001828_4_1_1"/>
<evidence type="ECO:0000256" key="11">
    <source>
        <dbReference type="SAM" id="Phobius"/>
    </source>
</evidence>
<dbReference type="InterPro" id="IPR044492">
    <property type="entry name" value="P_typ_ATPase_HD_dom"/>
</dbReference>
<dbReference type="SUPFAM" id="SSF56784">
    <property type="entry name" value="HAD-like"/>
    <property type="match status" value="1"/>
</dbReference>
<dbReference type="NCBIfam" id="TIGR01494">
    <property type="entry name" value="ATPase_P-type"/>
    <property type="match status" value="1"/>
</dbReference>
<dbReference type="Gene3D" id="3.40.1110.10">
    <property type="entry name" value="Calcium-transporting ATPase, cytoplasmic domain N"/>
    <property type="match status" value="1"/>
</dbReference>
<feature type="transmembrane region" description="Helical" evidence="11">
    <location>
        <begin position="904"/>
        <end position="924"/>
    </location>
</feature>
<gene>
    <name evidence="13" type="ORF">H312_02498</name>
</gene>
<dbReference type="GO" id="GO:0006874">
    <property type="term" value="P:intracellular calcium ion homeostasis"/>
    <property type="evidence" value="ECO:0007669"/>
    <property type="project" value="TreeGrafter"/>
</dbReference>
<keyword evidence="3 11" id="KW-0812">Transmembrane</keyword>
<dbReference type="SFLD" id="SFLDG00002">
    <property type="entry name" value="C1.7:_P-type_atpase_like"/>
    <property type="match status" value="1"/>
</dbReference>
<evidence type="ECO:0000256" key="9">
    <source>
        <dbReference type="ARBA" id="ARBA00022989"/>
    </source>
</evidence>
<keyword evidence="14" id="KW-1185">Reference proteome</keyword>
<name>A0A059EZE5_9MICR</name>
<dbReference type="Pfam" id="PF13246">
    <property type="entry name" value="Cation_ATPase"/>
    <property type="match status" value="1"/>
</dbReference>
<feature type="transmembrane region" description="Helical" evidence="11">
    <location>
        <begin position="944"/>
        <end position="964"/>
    </location>
</feature>
<dbReference type="GO" id="GO:0046872">
    <property type="term" value="F:metal ion binding"/>
    <property type="evidence" value="ECO:0007669"/>
    <property type="project" value="UniProtKB-KW"/>
</dbReference>
<dbReference type="InterPro" id="IPR023214">
    <property type="entry name" value="HAD_sf"/>
</dbReference>
<feature type="domain" description="P-type ATPase A" evidence="12">
    <location>
        <begin position="230"/>
        <end position="344"/>
    </location>
</feature>
<dbReference type="GO" id="GO:0015662">
    <property type="term" value="F:P-type ion transporter activity"/>
    <property type="evidence" value="ECO:0007669"/>
    <property type="project" value="TreeGrafter"/>
</dbReference>
<keyword evidence="4" id="KW-0479">Metal-binding</keyword>
<keyword evidence="10 11" id="KW-0472">Membrane</keyword>
<feature type="transmembrane region" description="Helical" evidence="11">
    <location>
        <begin position="14"/>
        <end position="32"/>
    </location>
</feature>
<dbReference type="InterPro" id="IPR036412">
    <property type="entry name" value="HAD-like_sf"/>
</dbReference>
<evidence type="ECO:0000313" key="14">
    <source>
        <dbReference type="Proteomes" id="UP000030655"/>
    </source>
</evidence>
<dbReference type="PRINTS" id="PR00119">
    <property type="entry name" value="CATATPASE"/>
</dbReference>
<organism evidence="13 14">
    <name type="scientific">Anncaliia algerae PRA339</name>
    <dbReference type="NCBI Taxonomy" id="1288291"/>
    <lineage>
        <taxon>Eukaryota</taxon>
        <taxon>Fungi</taxon>
        <taxon>Fungi incertae sedis</taxon>
        <taxon>Microsporidia</taxon>
        <taxon>Tubulinosematoidea</taxon>
        <taxon>Tubulinosematidae</taxon>
        <taxon>Anncaliia</taxon>
    </lineage>
</organism>
<feature type="transmembrane region" description="Helical" evidence="11">
    <location>
        <begin position="866"/>
        <end position="883"/>
    </location>
</feature>
<dbReference type="SFLD" id="SFLDS00003">
    <property type="entry name" value="Haloacid_Dehalogenase"/>
    <property type="match status" value="1"/>
</dbReference>
<dbReference type="InterPro" id="IPR008250">
    <property type="entry name" value="ATPase_P-typ_transduc_dom_A_sf"/>
</dbReference>
<dbReference type="SUPFAM" id="SSF81653">
    <property type="entry name" value="Calcium ATPase, transduction domain A"/>
    <property type="match status" value="1"/>
</dbReference>
<dbReference type="InterPro" id="IPR018303">
    <property type="entry name" value="ATPase_P-typ_P_site"/>
</dbReference>
<dbReference type="VEuPathDB" id="MicrosporidiaDB:H312_02498"/>
<dbReference type="SFLD" id="SFLDF00027">
    <property type="entry name" value="p-type_atpase"/>
    <property type="match status" value="1"/>
</dbReference>
<dbReference type="GO" id="GO:0016887">
    <property type="term" value="F:ATP hydrolysis activity"/>
    <property type="evidence" value="ECO:0007669"/>
    <property type="project" value="InterPro"/>
</dbReference>
<evidence type="ECO:0000256" key="10">
    <source>
        <dbReference type="ARBA" id="ARBA00023136"/>
    </source>
</evidence>
<feature type="transmembrane region" description="Helical" evidence="11">
    <location>
        <begin position="360"/>
        <end position="379"/>
    </location>
</feature>
<comment type="subcellular location">
    <subcellularLocation>
        <location evidence="1">Membrane</location>
        <topology evidence="1">Multi-pass membrane protein</topology>
    </subcellularLocation>
</comment>
<dbReference type="Gene3D" id="2.70.150.10">
    <property type="entry name" value="Calcium-transporting ATPase, cytoplasmic transduction domain A"/>
    <property type="match status" value="1"/>
</dbReference>
<dbReference type="Pfam" id="PF00122">
    <property type="entry name" value="E1-E2_ATPase"/>
    <property type="match status" value="1"/>
</dbReference>
<sequence>MHNHSYKVYTKKQLWFRTYVFPLYLMPILMALTKEHVVTPVFTILTSVLLLFLTLWVQKININFTLKEVGYLFEECKKNSCALESNEPIKKNLPNKVLYILYKDSLCKIQKNIFIYKYNTFYVQGYEIHHLSLDTYHTFEEYEENKVFPKYLEHFPKNEFNVQPPLFLDLFVEHATAPFFVFQMFCGVLWCLDEYIYHALFTIFMLILFEMGVVFQRIKTMEEFKRMNLKPISIHKCINNEIEEVSSTELKPGDIIEINEPIKVPCDLLILEGSCAVNEAMLSGESTPFIKESIQSRDKHEIFNYKRDKIHILYAGTEILKTNKLKCYTIKTSFNTLQGNLISKMISNENTVSANNKESFLFILFLLFFAIISSIYSFIESKKLNKSNYKIMLEIIIILTNVVPPELPIELTIAVNNAVQSLIRKGIFCIEPFRIPYAGKIDVCCFDKTGTLTESQLTVHKIIINNNLIKPTELENEEKALYNVKLVISSCHSLIILNNKIEGDPMELSPFKYLDIKLIDDDLSSFDNLKIKTVKRYPFTSSLRRMTTICEIENKTYSCVKGAPEVLKHFFKKIPSNYNNYENYAKDGYRVLALGVKELSKYSNLRNKSFSLKKNKSSSNISNDTSSTIISEERTDLENELSFVGFILYECKIKSDASSTIDALINSNHQVIMITGDNLLTAENVSKRLKIIHENERGVEGDDIDLALKRDDFYKIKVFARANPKHKERIIERYKSINMTTLMCGDGTNDVGALKTAHVGVAILDKPPVVNKQEKISENKDNLLNRLNKNVNDNSDEVVIKPGDASVAASFTAKNGKLESVLEVIRHGRSALVTTIQMHKILALNSLISAFSLSVLDSKGIRFSDFQMTLSGILLAFSFMFLTTSKPLKEIHNRKPLSKIFNKYIILSIIGQTIIHVITYLYILKHFSSPTELNDQFVMTQLNSIIFIINLSQQLSTFLINYIGRPHRENISENKPLFISLLLLTAFLFLLIGQFNKEILTYIEIVDLSDIKYLLGGIVLMNFIGCLLVEKICLKLFMK</sequence>
<dbReference type="Gene3D" id="3.40.50.1000">
    <property type="entry name" value="HAD superfamily/HAD-like"/>
    <property type="match status" value="1"/>
</dbReference>
<dbReference type="PANTHER" id="PTHR45630:SF7">
    <property type="entry name" value="ENDOPLASMIC RETICULUM TRANSMEMBRANE HELIX TRANSLOCASE"/>
    <property type="match status" value="1"/>
</dbReference>
<keyword evidence="6" id="KW-0067">ATP-binding</keyword>
<dbReference type="SUPFAM" id="SSF81665">
    <property type="entry name" value="Calcium ATPase, transmembrane domain M"/>
    <property type="match status" value="1"/>
</dbReference>
<dbReference type="GO" id="GO:0005524">
    <property type="term" value="F:ATP binding"/>
    <property type="evidence" value="ECO:0007669"/>
    <property type="project" value="UniProtKB-KW"/>
</dbReference>
<keyword evidence="5" id="KW-0547">Nucleotide-binding</keyword>
<evidence type="ECO:0000256" key="3">
    <source>
        <dbReference type="ARBA" id="ARBA00022692"/>
    </source>
</evidence>
<dbReference type="SUPFAM" id="SSF81660">
    <property type="entry name" value="Metal cation-transporting ATPase, ATP-binding domain N"/>
    <property type="match status" value="1"/>
</dbReference>
<accession>A0A059EZE5</accession>
<protein>
    <recommendedName>
        <fullName evidence="12">P-type ATPase A domain-containing protein</fullName>
    </recommendedName>
</protein>
<dbReference type="GO" id="GO:0005789">
    <property type="term" value="C:endoplasmic reticulum membrane"/>
    <property type="evidence" value="ECO:0007669"/>
    <property type="project" value="TreeGrafter"/>
</dbReference>
<dbReference type="InterPro" id="IPR006544">
    <property type="entry name" value="P-type_TPase_V"/>
</dbReference>
<reference evidence="14" key="1">
    <citation type="submission" date="2013-02" db="EMBL/GenBank/DDBJ databases">
        <authorList>
            <consortium name="The Broad Institute Genome Sequencing Platform"/>
            <person name="Cuomo C."/>
            <person name="Becnel J."/>
            <person name="Sanscrainte N."/>
            <person name="Walker B."/>
            <person name="Young S.K."/>
            <person name="Zeng Q."/>
            <person name="Gargeya S."/>
            <person name="Fitzgerald M."/>
            <person name="Haas B."/>
            <person name="Abouelleil A."/>
            <person name="Alvarado L."/>
            <person name="Arachchi H.M."/>
            <person name="Berlin A.M."/>
            <person name="Chapman S.B."/>
            <person name="Dewar J."/>
            <person name="Goldberg J."/>
            <person name="Griggs A."/>
            <person name="Gujja S."/>
            <person name="Hansen M."/>
            <person name="Howarth C."/>
            <person name="Imamovic A."/>
            <person name="Larimer J."/>
            <person name="McCowan C."/>
            <person name="Murphy C."/>
            <person name="Neiman D."/>
            <person name="Pearson M."/>
            <person name="Priest M."/>
            <person name="Roberts A."/>
            <person name="Saif S."/>
            <person name="Shea T."/>
            <person name="Sisk P."/>
            <person name="Sykes S."/>
            <person name="Wortman J."/>
            <person name="Nusbaum C."/>
            <person name="Birren B."/>
        </authorList>
    </citation>
    <scope>NUCLEOTIDE SEQUENCE [LARGE SCALE GENOMIC DNA]</scope>
    <source>
        <strain evidence="14">PRA339</strain>
    </source>
</reference>
<comment type="similarity">
    <text evidence="2">Belongs to the cation transport ATPase (P-type) (TC 3.A.3) family. Type V subfamily.</text>
</comment>
<dbReference type="Proteomes" id="UP000030655">
    <property type="component" value="Unassembled WGS sequence"/>
</dbReference>
<dbReference type="EMBL" id="KK365204">
    <property type="protein sequence ID" value="KCZ80094.1"/>
    <property type="molecule type" value="Genomic_DNA"/>
</dbReference>
<dbReference type="GO" id="GO:0019829">
    <property type="term" value="F:ATPase-coupled monoatomic cation transmembrane transporter activity"/>
    <property type="evidence" value="ECO:0007669"/>
    <property type="project" value="TreeGrafter"/>
</dbReference>
<evidence type="ECO:0000256" key="8">
    <source>
        <dbReference type="ARBA" id="ARBA00022967"/>
    </source>
</evidence>
<dbReference type="InterPro" id="IPR001757">
    <property type="entry name" value="P_typ_ATPase"/>
</dbReference>
<keyword evidence="7" id="KW-0460">Magnesium</keyword>
<dbReference type="InterPro" id="IPR023299">
    <property type="entry name" value="ATPase_P-typ_cyto_dom_N"/>
</dbReference>
<dbReference type="PANTHER" id="PTHR45630">
    <property type="entry name" value="CATION-TRANSPORTING ATPASE-RELATED"/>
    <property type="match status" value="1"/>
</dbReference>
<dbReference type="STRING" id="1288291.A0A059EZE5"/>
<feature type="transmembrane region" description="Helical" evidence="11">
    <location>
        <begin position="976"/>
        <end position="993"/>
    </location>
</feature>